<comment type="caution">
    <text evidence="2">The sequence shown here is derived from an EMBL/GenBank/DDBJ whole genome shotgun (WGS) entry which is preliminary data.</text>
</comment>
<organism evidence="2 3">
    <name type="scientific">Mycena rosella</name>
    <name type="common">Pink bonnet</name>
    <name type="synonym">Agaricus rosellus</name>
    <dbReference type="NCBI Taxonomy" id="1033263"/>
    <lineage>
        <taxon>Eukaryota</taxon>
        <taxon>Fungi</taxon>
        <taxon>Dikarya</taxon>
        <taxon>Basidiomycota</taxon>
        <taxon>Agaricomycotina</taxon>
        <taxon>Agaricomycetes</taxon>
        <taxon>Agaricomycetidae</taxon>
        <taxon>Agaricales</taxon>
        <taxon>Marasmiineae</taxon>
        <taxon>Mycenaceae</taxon>
        <taxon>Mycena</taxon>
    </lineage>
</organism>
<protein>
    <submittedName>
        <fullName evidence="2">Uncharacterized protein</fullName>
    </submittedName>
</protein>
<reference evidence="2" key="1">
    <citation type="submission" date="2023-03" db="EMBL/GenBank/DDBJ databases">
        <title>Massive genome expansion in bonnet fungi (Mycena s.s.) driven by repeated elements and novel gene families across ecological guilds.</title>
        <authorList>
            <consortium name="Lawrence Berkeley National Laboratory"/>
            <person name="Harder C.B."/>
            <person name="Miyauchi S."/>
            <person name="Viragh M."/>
            <person name="Kuo A."/>
            <person name="Thoen E."/>
            <person name="Andreopoulos B."/>
            <person name="Lu D."/>
            <person name="Skrede I."/>
            <person name="Drula E."/>
            <person name="Henrissat B."/>
            <person name="Morin E."/>
            <person name="Kohler A."/>
            <person name="Barry K."/>
            <person name="LaButti K."/>
            <person name="Morin E."/>
            <person name="Salamov A."/>
            <person name="Lipzen A."/>
            <person name="Mereny Z."/>
            <person name="Hegedus B."/>
            <person name="Baldrian P."/>
            <person name="Stursova M."/>
            <person name="Weitz H."/>
            <person name="Taylor A."/>
            <person name="Grigoriev I.V."/>
            <person name="Nagy L.G."/>
            <person name="Martin F."/>
            <person name="Kauserud H."/>
        </authorList>
    </citation>
    <scope>NUCLEOTIDE SEQUENCE</scope>
    <source>
        <strain evidence="2">CBHHK067</strain>
    </source>
</reference>
<feature type="region of interest" description="Disordered" evidence="1">
    <location>
        <begin position="81"/>
        <end position="101"/>
    </location>
</feature>
<accession>A0AAD7G3Q7</accession>
<evidence type="ECO:0000313" key="3">
    <source>
        <dbReference type="Proteomes" id="UP001221757"/>
    </source>
</evidence>
<keyword evidence="3" id="KW-1185">Reference proteome</keyword>
<evidence type="ECO:0000256" key="1">
    <source>
        <dbReference type="SAM" id="MobiDB-lite"/>
    </source>
</evidence>
<sequence length="101" mass="11271">MLILFLVRDDLSWFPFYLILAKLFSNSFLASLNGHQRFRTPTGETGQAFQVVDISSSARTGITFQTAPRNRGVVIEMSEVTTTDGRSSKEFEAGNNKVHAK</sequence>
<gene>
    <name evidence="2" type="ORF">B0H17DRAFT_1215053</name>
</gene>
<dbReference type="AlphaFoldDB" id="A0AAD7G3Q7"/>
<proteinExistence type="predicted"/>
<name>A0AAD7G3Q7_MYCRO</name>
<evidence type="ECO:0000313" key="2">
    <source>
        <dbReference type="EMBL" id="KAJ7652212.1"/>
    </source>
</evidence>
<dbReference type="EMBL" id="JARKIE010000352">
    <property type="protein sequence ID" value="KAJ7652212.1"/>
    <property type="molecule type" value="Genomic_DNA"/>
</dbReference>
<dbReference type="Proteomes" id="UP001221757">
    <property type="component" value="Unassembled WGS sequence"/>
</dbReference>